<dbReference type="Gene3D" id="1.10.1070.11">
    <property type="entry name" value="Phosphatidylinositol 3-/4-kinase, catalytic domain"/>
    <property type="match status" value="1"/>
</dbReference>
<dbReference type="Pfam" id="PF00454">
    <property type="entry name" value="PI3_PI4_kinase"/>
    <property type="match status" value="1"/>
</dbReference>
<dbReference type="PROSITE" id="PS00916">
    <property type="entry name" value="PI3_4_KINASE_2"/>
    <property type="match status" value="1"/>
</dbReference>
<dbReference type="Gene3D" id="3.30.1010.10">
    <property type="entry name" value="Phosphatidylinositol 3-kinase Catalytic Subunit, Chain A, domain 4"/>
    <property type="match status" value="1"/>
</dbReference>
<dbReference type="Pfam" id="PF15785">
    <property type="entry name" value="SMG1"/>
    <property type="match status" value="1"/>
</dbReference>
<evidence type="ECO:0000256" key="8">
    <source>
        <dbReference type="ARBA" id="ARBA00023161"/>
    </source>
</evidence>
<dbReference type="GO" id="GO:0016242">
    <property type="term" value="P:negative regulation of macroautophagy"/>
    <property type="evidence" value="ECO:0007669"/>
    <property type="project" value="TreeGrafter"/>
</dbReference>
<name>A0A9Q0MX36_9DIPT</name>
<keyword evidence="16" id="KW-1185">Reference proteome</keyword>
<keyword evidence="7" id="KW-0067">ATP-binding</keyword>
<evidence type="ECO:0000259" key="14">
    <source>
        <dbReference type="PROSITE" id="PS51190"/>
    </source>
</evidence>
<dbReference type="GO" id="GO:0000184">
    <property type="term" value="P:nuclear-transcribed mRNA catabolic process, nonsense-mediated decay"/>
    <property type="evidence" value="ECO:0007669"/>
    <property type="project" value="UniProtKB-KW"/>
</dbReference>
<dbReference type="EMBL" id="WJQU01000003">
    <property type="protein sequence ID" value="KAJ6638202.1"/>
    <property type="molecule type" value="Genomic_DNA"/>
</dbReference>
<dbReference type="InterPro" id="IPR050517">
    <property type="entry name" value="DDR_Repair_Kinase"/>
</dbReference>
<feature type="domain" description="FATC" evidence="14">
    <location>
        <begin position="3306"/>
        <end position="3338"/>
    </location>
</feature>
<keyword evidence="6 15" id="KW-0418">Kinase</keyword>
<dbReference type="GO" id="GO:0031931">
    <property type="term" value="C:TORC1 complex"/>
    <property type="evidence" value="ECO:0007669"/>
    <property type="project" value="TreeGrafter"/>
</dbReference>
<dbReference type="SUPFAM" id="SSF48371">
    <property type="entry name" value="ARM repeat"/>
    <property type="match status" value="2"/>
</dbReference>
<dbReference type="SUPFAM" id="SSF56112">
    <property type="entry name" value="Protein kinase-like (PK-like)"/>
    <property type="match status" value="1"/>
</dbReference>
<dbReference type="InterPro" id="IPR016024">
    <property type="entry name" value="ARM-type_fold"/>
</dbReference>
<dbReference type="PANTHER" id="PTHR11139:SF119">
    <property type="entry name" value="SERINE_THREONINE-PROTEIN KINASE SMG1"/>
    <property type="match status" value="1"/>
</dbReference>
<dbReference type="InterPro" id="IPR014009">
    <property type="entry name" value="PIK_FAT"/>
</dbReference>
<evidence type="ECO:0000256" key="7">
    <source>
        <dbReference type="ARBA" id="ARBA00022840"/>
    </source>
</evidence>
<evidence type="ECO:0000256" key="6">
    <source>
        <dbReference type="ARBA" id="ARBA00022777"/>
    </source>
</evidence>
<dbReference type="GO" id="GO:0031929">
    <property type="term" value="P:TOR signaling"/>
    <property type="evidence" value="ECO:0007669"/>
    <property type="project" value="TreeGrafter"/>
</dbReference>
<dbReference type="InterPro" id="IPR000403">
    <property type="entry name" value="PI3/4_kinase_cat_dom"/>
</dbReference>
<evidence type="ECO:0000313" key="15">
    <source>
        <dbReference type="EMBL" id="KAJ6638202.1"/>
    </source>
</evidence>
<organism evidence="15 16">
    <name type="scientific">Pseudolycoriella hygida</name>
    <dbReference type="NCBI Taxonomy" id="35572"/>
    <lineage>
        <taxon>Eukaryota</taxon>
        <taxon>Metazoa</taxon>
        <taxon>Ecdysozoa</taxon>
        <taxon>Arthropoda</taxon>
        <taxon>Hexapoda</taxon>
        <taxon>Insecta</taxon>
        <taxon>Pterygota</taxon>
        <taxon>Neoptera</taxon>
        <taxon>Endopterygota</taxon>
        <taxon>Diptera</taxon>
        <taxon>Nematocera</taxon>
        <taxon>Sciaroidea</taxon>
        <taxon>Sciaridae</taxon>
        <taxon>Pseudolycoriella</taxon>
    </lineage>
</organism>
<evidence type="ECO:0000313" key="16">
    <source>
        <dbReference type="Proteomes" id="UP001151699"/>
    </source>
</evidence>
<accession>A0A9Q0MX36</accession>
<dbReference type="Pfam" id="PF02260">
    <property type="entry name" value="FATC"/>
    <property type="match status" value="1"/>
</dbReference>
<dbReference type="GO" id="GO:0005634">
    <property type="term" value="C:nucleus"/>
    <property type="evidence" value="ECO:0007669"/>
    <property type="project" value="TreeGrafter"/>
</dbReference>
<comment type="catalytic activity">
    <reaction evidence="9">
        <text>L-threonyl-[protein] + ATP = O-phospho-L-threonyl-[protein] + ADP + H(+)</text>
        <dbReference type="Rhea" id="RHEA:46608"/>
        <dbReference type="Rhea" id="RHEA-COMP:11060"/>
        <dbReference type="Rhea" id="RHEA-COMP:11605"/>
        <dbReference type="ChEBI" id="CHEBI:15378"/>
        <dbReference type="ChEBI" id="CHEBI:30013"/>
        <dbReference type="ChEBI" id="CHEBI:30616"/>
        <dbReference type="ChEBI" id="CHEBI:61977"/>
        <dbReference type="ChEBI" id="CHEBI:456216"/>
        <dbReference type="EC" id="2.7.11.1"/>
    </reaction>
</comment>
<dbReference type="InterPro" id="IPR003152">
    <property type="entry name" value="FATC_dom"/>
</dbReference>
<evidence type="ECO:0000256" key="1">
    <source>
        <dbReference type="ARBA" id="ARBA00011031"/>
    </source>
</evidence>
<comment type="similarity">
    <text evidence="1">Belongs to the PI3/PI4-kinase family.</text>
</comment>
<dbReference type="OrthoDB" id="10065496at2759"/>
<dbReference type="Proteomes" id="UP001151699">
    <property type="component" value="Chromosome X"/>
</dbReference>
<feature type="domain" description="PI3K/PI4K catalytic" evidence="12">
    <location>
        <begin position="1908"/>
        <end position="2245"/>
    </location>
</feature>
<feature type="compositionally biased region" description="Polar residues" evidence="11">
    <location>
        <begin position="3263"/>
        <end position="3282"/>
    </location>
</feature>
<dbReference type="GO" id="GO:0004674">
    <property type="term" value="F:protein serine/threonine kinase activity"/>
    <property type="evidence" value="ECO:0007669"/>
    <property type="project" value="UniProtKB-KW"/>
</dbReference>
<gene>
    <name evidence="15" type="primary">nonC</name>
    <name evidence="15" type="ORF">Bhyg_10935</name>
</gene>
<dbReference type="InterPro" id="IPR011009">
    <property type="entry name" value="Kinase-like_dom_sf"/>
</dbReference>
<dbReference type="EC" id="2.7.11.1" evidence="2"/>
<feature type="non-terminal residue" evidence="15">
    <location>
        <position position="3338"/>
    </location>
</feature>
<dbReference type="InterPro" id="IPR036940">
    <property type="entry name" value="PI3/4_kinase_cat_sf"/>
</dbReference>
<dbReference type="SMART" id="SM00146">
    <property type="entry name" value="PI3Kc"/>
    <property type="match status" value="1"/>
</dbReference>
<keyword evidence="4" id="KW-0808">Transferase</keyword>
<dbReference type="FunFam" id="1.10.1070.11:FF:000008">
    <property type="entry name" value="serine/threonine-protein kinase SMG1 isoform X2"/>
    <property type="match status" value="1"/>
</dbReference>
<dbReference type="GO" id="GO:0005524">
    <property type="term" value="F:ATP binding"/>
    <property type="evidence" value="ECO:0007669"/>
    <property type="project" value="UniProtKB-KW"/>
</dbReference>
<dbReference type="PROSITE" id="PS51190">
    <property type="entry name" value="FATC"/>
    <property type="match status" value="1"/>
</dbReference>
<protein>
    <recommendedName>
        <fullName evidence="2">non-specific serine/threonine protein kinase</fullName>
        <ecNumber evidence="2">2.7.11.1</ecNumber>
    </recommendedName>
</protein>
<dbReference type="InterPro" id="IPR031559">
    <property type="entry name" value="SMG1"/>
</dbReference>
<evidence type="ECO:0000259" key="13">
    <source>
        <dbReference type="PROSITE" id="PS51189"/>
    </source>
</evidence>
<evidence type="ECO:0000256" key="2">
    <source>
        <dbReference type="ARBA" id="ARBA00012513"/>
    </source>
</evidence>
<keyword evidence="5" id="KW-0547">Nucleotide-binding</keyword>
<evidence type="ECO:0000256" key="11">
    <source>
        <dbReference type="SAM" id="MobiDB-lite"/>
    </source>
</evidence>
<keyword evidence="3" id="KW-0723">Serine/threonine-protein kinase</keyword>
<dbReference type="InterPro" id="IPR039414">
    <property type="entry name" value="SMG1_PIKKc"/>
</dbReference>
<dbReference type="GO" id="GO:0031932">
    <property type="term" value="C:TORC2 complex"/>
    <property type="evidence" value="ECO:0007669"/>
    <property type="project" value="TreeGrafter"/>
</dbReference>
<evidence type="ECO:0000256" key="3">
    <source>
        <dbReference type="ARBA" id="ARBA00022527"/>
    </source>
</evidence>
<dbReference type="SMART" id="SM01345">
    <property type="entry name" value="Rapamycin_bind"/>
    <property type="match status" value="1"/>
</dbReference>
<evidence type="ECO:0000256" key="10">
    <source>
        <dbReference type="ARBA" id="ARBA00048679"/>
    </source>
</evidence>
<comment type="caution">
    <text evidence="15">The sequence shown here is derived from an EMBL/GenBank/DDBJ whole genome shotgun (WGS) entry which is preliminary data.</text>
</comment>
<reference evidence="15" key="1">
    <citation type="submission" date="2022-07" db="EMBL/GenBank/DDBJ databases">
        <authorList>
            <person name="Trinca V."/>
            <person name="Uliana J.V.C."/>
            <person name="Torres T.T."/>
            <person name="Ward R.J."/>
            <person name="Monesi N."/>
        </authorList>
    </citation>
    <scope>NUCLEOTIDE SEQUENCE</scope>
    <source>
        <strain evidence="15">HSMRA1968</strain>
        <tissue evidence="15">Whole embryos</tissue>
    </source>
</reference>
<dbReference type="PANTHER" id="PTHR11139">
    <property type="entry name" value="ATAXIA TELANGIECTASIA MUTATED ATM -RELATED"/>
    <property type="match status" value="1"/>
</dbReference>
<feature type="domain" description="FAT" evidence="13">
    <location>
        <begin position="1329"/>
        <end position="1682"/>
    </location>
</feature>
<dbReference type="InterPro" id="IPR018936">
    <property type="entry name" value="PI3/4_kinase_CS"/>
</dbReference>
<keyword evidence="8" id="KW-0866">Nonsense-mediated mRNA decay</keyword>
<dbReference type="CDD" id="cd05170">
    <property type="entry name" value="PIKKc_SMG1"/>
    <property type="match status" value="1"/>
</dbReference>
<evidence type="ECO:0000259" key="12">
    <source>
        <dbReference type="PROSITE" id="PS50290"/>
    </source>
</evidence>
<sequence>MLRSSANTNEVILQVESGGTEVTQSGSYKDGVKDSIIEKMTRTRNDFNDRNMSNQSYRNANIISSNELLNITSISGKNFNAATLQSNLPEDMRISKLLRRLCVEKNTANAIDLCGKLKTVILEPNNTAYIRRSFDILTDSIVYLLKECPQECLDDVIDIFGMMGYVVRHDITAYKTWIVKSYKNQQLRIPVMKALHKTFKMDANSRDLMPQCLPKFIELLKDFLDAAEKTELFVVITKTIKQFSLNYPRLFEPHFTDIVDIVVGWHLEIDQTDQFKEHCSDILQGFHTFWTSDTNFANNLLSQFLEDIIVSESELDGRISPSYERTTSPEMGIASLIGAFSSVIKCTWESPVKLVKTIGKDLLMESFEKIVTVTTKILGSNPSHCIVVTCNEFVAIILDCYEHGISAPYEELFSLIRIQLEQVDLFNENQISSFLYVVLKTLVEIKTDIPFKFVADLFSSDSKLCSLKFIRSKQIQSALIKIYQEVLNLKNISLLEEAYRHILRDLGAAFKVLTNNGDIKWPTELSPNLPQYTVPQAEVIINFYLTSLSSLALSNSSIIAMYGLKPNIFELLVFELQTTNLNIWSHHKDIHYVILTFLYAHCRKNHYFISTSSLLNSASAKVSTTFNSFSLESTTSSPTSHHFSMILTFLEEILNANLMEQLLPLVFEWCKELFLETSQYSEVLSHESKFTAIIQNIATLSVRENNVIKNECANCLDALYNFATLNDDVLKCIAEICCVHMCSSDAKVRERFSFIFATLPLNVSLHQVNDYTGVAKDRAKHIAHYQHWHNSRQTHGEMSAKFFKEFINALAFKDDAVFIENMLKDMFTICWYEEEGNAGEFSRTALSDLRCLVSWAQWEAAQYCVNNKLRTSLGKPQETFMKIELIIKEDARILAMKEKAPIKDLEALLANQKHTRILLGFLEALEKAIYNASEGTAYALPAPEKPARTFFHINAPTCNEWFNRIRTAVDLVALHCLEPEMVIRYSESVLKTLAAQKKTNEPLFEHTLMSHAWALLRNGESDALYGLYVWTKAVTNRKFVWVKFGAEQAAGHRDSAIDGYKSILKSTEEPLLDRHIRDFIADQLTVCYLYQYRWNELRDFLIEEEKIHRVTIPLISITSSQLNDTIEFLQTRDISVFKLGDWETLESGTDVVNDFSYHKLISVVENTLIKQDCSSEPYDENISGMCFSIAHSCLQECLRTNSREHLNNATIFNHISQKIVQKMTSSSNNLAQSFCVDKSLGSVTLSQLLCWADFINDFSDEVEQVRIDLRLDLCSLSRKDRNYNFCETTLTNYFIKNGLSDHLGIASNDLTLKRICEEFLKPSVAGNIALYDENTTRAVYETAKYMYCQDNKETAIQFGASAAIGICQNIALAPENEFLSMRGRLAKFLLSLSEWVQGENEKLLTNNEMSPLNMLVSSMPVISPNYDAATSSTIPAIDVAVGKIIQHSIKQCPNLAKAYGAFGNWCYRWGRKMVEQRTEHGDKTGLRKCDITAINNLVPTASTEDISNIVQILNTHQVSSDDEEIGVGEACSTEMIESQLRTVPILADLSDELIHSVVEIWRQAHKAVYNYYEMSADAYFKYLQLSTNNVESDETSGDCSVVTATLRLLRLIVKHALGLQEVLESGLASTPTNPWKVIIPQLFSRLNHHEPYVRKRVSELLCRLAQDSPHLIIFPAVVGSDQEKQMDITDISLASIDLDHDEEERNDSNTGLTSCFNSLLDILVKQTPETVHQVQLLVRELKRVTLLWDELWLVALNQAYSECTKRLTTFESDLKKMSDSEQNEKLSVLSKKYKLLMKPVVFVMERLQEITGVRPETNNERLFQEKYSTIIAETIAALQADFNLANPNESWTKFKNFFSLLQQRAQKRSSCTLKMLDISPVLAQMKNTAISMPGVDNDTRSSLNIKAVDNVVHILPTKTKPKKLVFHGSDGKRYTYLFKGLEDLHLDERIMQFLSIANSMMTKSTDCKGNVSKYRARHYSVIPLGPRSGLISWVDGVTPIFALYKKWQQRDAANLKKDKKQTLSRPSEIYLNKLAPLLALHNLKITDNRKEWPLEVLKQVLSELSAETPHDLLSKELWCYSTNAAQWRQVVRNYSQSIAVMSVIGYVIGLGDRHLDNILIELSTGEVVHIDYNVCFEKGKTLRVPEKVPFRMTANLEEALGVTGIEGTFRLACEHVLKALRRGRETLLTLLEAFVYDPLVDWAVGEDGDGGLAVSAYGGDALGGDLRHARKQLEHEVTRDTLAIRFTEIKSDWTKNRNDVYHQLKQMKSHLQILQHQRIQLKHIEANRVTLSNQLAMVREAEALGSAMGSHSLNTLSQRYAVYKRTKNEFTATKHALVEKSELCFTQIATYKDYMKNIANNLIYDNLVELNSLTNTEILSEFNLVWEFLENSAQSVIFAQGDQTNTELKTAVHQQTTLVKQIFETLIQYGNVVNCHPQRYIEQHRLFQYGVLCKQLATNETAQACREVVEQFQKMFGENVVPSSLQQSISLAYQLQTVVSEEGAKLTKYYDRYHKFVNCDETSILRLDTVHSDAKAAISLFLLEENGAVRALECVTLTALCDLNKKLLMMEKSFSNSGDSLVDLTLNGKWFFDELFILTSTITELADLICTNDSFDSGFMTAIDCLHASKDAYLSLFQMNNTFLSSILTKVIHGIISEDASVLEMISSLSSLQDGLQTIQELLTNLHLHLRCTVMDTESVHATSMDDARILRLRLDQLKAQFEANPQTMGSELFLSFIKLFAAVDEKHDHLVSLIRELNIRAEWKKIDQVKDSRDLAALIFNPSIRPILEMICSVKRQETMIEIFSQCLQFACTYKGNGVCPTYDDESLARPLKKFIADHVWRLQLGVASHSVSVALCHLLQKIGLDVQSEVDVLDVGARNKVSLEELCRKSVDGSIKRGEFSSLALNHASTLCMNFDLSWRKKESIVLLQACVKNQGEALKRSQLLLTSLIWMNEEFMASQPNFAIVAPMNRTSLLLQLSSAFKTVTSWQASIKKIREEINGIVGVIVQRLKWAAGANPAIIELFTSFTNTVNANKLYFDRCSKLVSLATNYCESVLHYESLRLRTADATIQDQMFLNLASRWEKSCLSIASSANTVSPVEEALVELLDPEGPIDHAWLSSVAALIDDMTDQVQSEINQVEKDIFTSQDNLYSDAQRLRTLMGIHHRMAGEVRSLLRSTLRIDGPHVTSIKDYLKKYKEFLDVVSDLHGNVLSKDFTEEIVNGTLVQITTALGELHGVFDDLFSFEKDFKDGVEGEDKQHDSSMISPTRKSKKGTQTQQKRNAYAVSVWRRIRMKLEGRDPDPNRRCPVPEQVDWMIREAMNPDNLAVLYEGWTPWV</sequence>
<dbReference type="PROSITE" id="PS51189">
    <property type="entry name" value="FAT"/>
    <property type="match status" value="1"/>
</dbReference>
<feature type="region of interest" description="Disordered" evidence="11">
    <location>
        <begin position="3255"/>
        <end position="3283"/>
    </location>
</feature>
<proteinExistence type="inferred from homology"/>
<dbReference type="SMART" id="SM01343">
    <property type="entry name" value="FATC"/>
    <property type="match status" value="1"/>
</dbReference>
<evidence type="ECO:0000256" key="9">
    <source>
        <dbReference type="ARBA" id="ARBA00047899"/>
    </source>
</evidence>
<dbReference type="FunFam" id="3.30.1010.10:FF:000010">
    <property type="entry name" value="serine/threonine-protein kinase SMG1 isoform X1"/>
    <property type="match status" value="1"/>
</dbReference>
<evidence type="ECO:0000256" key="4">
    <source>
        <dbReference type="ARBA" id="ARBA00022679"/>
    </source>
</evidence>
<evidence type="ECO:0000256" key="5">
    <source>
        <dbReference type="ARBA" id="ARBA00022741"/>
    </source>
</evidence>
<dbReference type="GO" id="GO:0005737">
    <property type="term" value="C:cytoplasm"/>
    <property type="evidence" value="ECO:0007669"/>
    <property type="project" value="TreeGrafter"/>
</dbReference>
<dbReference type="PROSITE" id="PS50290">
    <property type="entry name" value="PI3_4_KINASE_3"/>
    <property type="match status" value="1"/>
</dbReference>
<comment type="catalytic activity">
    <reaction evidence="10">
        <text>L-seryl-[protein] + ATP = O-phospho-L-seryl-[protein] + ADP + H(+)</text>
        <dbReference type="Rhea" id="RHEA:17989"/>
        <dbReference type="Rhea" id="RHEA-COMP:9863"/>
        <dbReference type="Rhea" id="RHEA-COMP:11604"/>
        <dbReference type="ChEBI" id="CHEBI:15378"/>
        <dbReference type="ChEBI" id="CHEBI:29999"/>
        <dbReference type="ChEBI" id="CHEBI:30616"/>
        <dbReference type="ChEBI" id="CHEBI:83421"/>
        <dbReference type="ChEBI" id="CHEBI:456216"/>
        <dbReference type="EC" id="2.7.11.1"/>
    </reaction>
</comment>